<evidence type="ECO:0000259" key="5">
    <source>
        <dbReference type="PROSITE" id="PS51006"/>
    </source>
</evidence>
<proteinExistence type="inferred from homology"/>
<evidence type="ECO:0000256" key="2">
    <source>
        <dbReference type="ARBA" id="ARBA00022679"/>
    </source>
</evidence>
<comment type="similarity">
    <text evidence="1">Belongs to the spermidine/spermine synthase family.</text>
</comment>
<dbReference type="PROSITE" id="PS51006">
    <property type="entry name" value="PABS_2"/>
    <property type="match status" value="1"/>
</dbReference>
<feature type="transmembrane region" description="Helical" evidence="4">
    <location>
        <begin position="206"/>
        <end position="224"/>
    </location>
</feature>
<feature type="domain" description="PABS" evidence="5">
    <location>
        <begin position="210"/>
        <end position="441"/>
    </location>
</feature>
<feature type="transmembrane region" description="Helical" evidence="4">
    <location>
        <begin position="71"/>
        <end position="88"/>
    </location>
</feature>
<dbReference type="Pfam" id="PF01564">
    <property type="entry name" value="Spermine_synth"/>
    <property type="match status" value="1"/>
</dbReference>
<dbReference type="PANTHER" id="PTHR43317:SF1">
    <property type="entry name" value="THERMOSPERMINE SYNTHASE ACAULIS5"/>
    <property type="match status" value="1"/>
</dbReference>
<keyword evidence="2" id="KW-0808">Transferase</keyword>
<dbReference type="EMBL" id="LAZR01038239">
    <property type="protein sequence ID" value="KKL20074.1"/>
    <property type="molecule type" value="Genomic_DNA"/>
</dbReference>
<evidence type="ECO:0000256" key="1">
    <source>
        <dbReference type="ARBA" id="ARBA00007867"/>
    </source>
</evidence>
<feature type="transmembrane region" description="Helical" evidence="4">
    <location>
        <begin position="39"/>
        <end position="59"/>
    </location>
</feature>
<dbReference type="Gene3D" id="3.40.50.150">
    <property type="entry name" value="Vaccinia Virus protein VP39"/>
    <property type="match status" value="1"/>
</dbReference>
<sequence>MTKFKTYYLYFTVFVTGAVVLIIEILGTRILAPFYGTTIFVWSSLLSVALGFLALGYWVGGIWVDRKPSFSNFYGIVFLAATTLVLAIKLNRVVLVFSDQFGLKFGPLIASVLLFAIPLFLLGMITPFAIRLRTKLIENVGTRSGGIFAIATIGSLIGALLSGFFLIPILSITNIFYITTLLLVVISVLGLLISGKEQISGNRYRCLLLFLIFLAVLSIPLFNIEAHKNSRILFQKQGFYGDIKVVEIGESRCLVVNGMTQTCVKIETYDGGLSYIEEIGRILALRPQDKDILLLGLGGGSIMSFFSEIQEIDIIEIAPKIIHIAERFFNFHPDLNQRIIIDDARSFLRRTDKKYDLIIADVFSATTIPLHLSTKEYFELLKSHLHSEGLVLFNFIGRTGPEDRYTTSFVRTLRSVFPSVIITSPVPGLQSMVLHASVDESYAPRIGEEFYEVPVADDMGILLTDNKNPLELLALPNLEVLRRNLKSSGGFDLFFTN</sequence>
<evidence type="ECO:0000256" key="3">
    <source>
        <dbReference type="ARBA" id="ARBA00023115"/>
    </source>
</evidence>
<keyword evidence="4" id="KW-0472">Membrane</keyword>
<keyword evidence="3" id="KW-0620">Polyamine biosynthesis</keyword>
<comment type="caution">
    <text evidence="6">The sequence shown here is derived from an EMBL/GenBank/DDBJ whole genome shotgun (WGS) entry which is preliminary data.</text>
</comment>
<dbReference type="NCBIfam" id="NF037959">
    <property type="entry name" value="MFS_SpdSyn"/>
    <property type="match status" value="1"/>
</dbReference>
<organism evidence="6">
    <name type="scientific">marine sediment metagenome</name>
    <dbReference type="NCBI Taxonomy" id="412755"/>
    <lineage>
        <taxon>unclassified sequences</taxon>
        <taxon>metagenomes</taxon>
        <taxon>ecological metagenomes</taxon>
    </lineage>
</organism>
<protein>
    <recommendedName>
        <fullName evidence="5">PABS domain-containing protein</fullName>
    </recommendedName>
</protein>
<keyword evidence="4" id="KW-0812">Transmembrane</keyword>
<accession>A0A0F9BDQ9</accession>
<dbReference type="GO" id="GO:0010487">
    <property type="term" value="F:thermospermine synthase activity"/>
    <property type="evidence" value="ECO:0007669"/>
    <property type="project" value="TreeGrafter"/>
</dbReference>
<feature type="transmembrane region" description="Helical" evidence="4">
    <location>
        <begin position="108"/>
        <end position="132"/>
    </location>
</feature>
<name>A0A0F9BDQ9_9ZZZZ</name>
<dbReference type="GO" id="GO:0006596">
    <property type="term" value="P:polyamine biosynthetic process"/>
    <property type="evidence" value="ECO:0007669"/>
    <property type="project" value="UniProtKB-KW"/>
</dbReference>
<dbReference type="SUPFAM" id="SSF53335">
    <property type="entry name" value="S-adenosyl-L-methionine-dependent methyltransferases"/>
    <property type="match status" value="1"/>
</dbReference>
<feature type="transmembrane region" description="Helical" evidence="4">
    <location>
        <begin position="175"/>
        <end position="194"/>
    </location>
</feature>
<feature type="transmembrane region" description="Helical" evidence="4">
    <location>
        <begin position="144"/>
        <end position="169"/>
    </location>
</feature>
<keyword evidence="4" id="KW-1133">Transmembrane helix</keyword>
<dbReference type="PANTHER" id="PTHR43317">
    <property type="entry name" value="THERMOSPERMINE SYNTHASE ACAULIS5"/>
    <property type="match status" value="1"/>
</dbReference>
<evidence type="ECO:0000313" key="6">
    <source>
        <dbReference type="EMBL" id="KKL20074.1"/>
    </source>
</evidence>
<dbReference type="InterPro" id="IPR030374">
    <property type="entry name" value="PABS"/>
</dbReference>
<reference evidence="6" key="1">
    <citation type="journal article" date="2015" name="Nature">
        <title>Complex archaea that bridge the gap between prokaryotes and eukaryotes.</title>
        <authorList>
            <person name="Spang A."/>
            <person name="Saw J.H."/>
            <person name="Jorgensen S.L."/>
            <person name="Zaremba-Niedzwiedzka K."/>
            <person name="Martijn J."/>
            <person name="Lind A.E."/>
            <person name="van Eijk R."/>
            <person name="Schleper C."/>
            <person name="Guy L."/>
            <person name="Ettema T.J."/>
        </authorList>
    </citation>
    <scope>NUCLEOTIDE SEQUENCE</scope>
</reference>
<dbReference type="AlphaFoldDB" id="A0A0F9BDQ9"/>
<evidence type="ECO:0000256" key="4">
    <source>
        <dbReference type="SAM" id="Phobius"/>
    </source>
</evidence>
<gene>
    <name evidence="6" type="ORF">LCGC14_2459100</name>
</gene>
<dbReference type="InterPro" id="IPR029063">
    <property type="entry name" value="SAM-dependent_MTases_sf"/>
</dbReference>
<feature type="transmembrane region" description="Helical" evidence="4">
    <location>
        <begin position="7"/>
        <end position="27"/>
    </location>
</feature>